<organism evidence="4 5">
    <name type="scientific">Ruegeria conchae</name>
    <dbReference type="NCBI Taxonomy" id="981384"/>
    <lineage>
        <taxon>Bacteria</taxon>
        <taxon>Pseudomonadati</taxon>
        <taxon>Pseudomonadota</taxon>
        <taxon>Alphaproteobacteria</taxon>
        <taxon>Rhodobacterales</taxon>
        <taxon>Roseobacteraceae</taxon>
        <taxon>Ruegeria</taxon>
    </lineage>
</organism>
<dbReference type="STRING" id="981384.GCA_000192475_00016"/>
<evidence type="ECO:0000256" key="2">
    <source>
        <dbReference type="ARBA" id="ARBA00023315"/>
    </source>
</evidence>
<dbReference type="Proteomes" id="UP000271700">
    <property type="component" value="Unassembled WGS sequence"/>
</dbReference>
<keyword evidence="5" id="KW-1185">Reference proteome</keyword>
<keyword evidence="2" id="KW-0012">Acyltransferase</keyword>
<dbReference type="AlphaFoldDB" id="A0A497YP71"/>
<dbReference type="Pfam" id="PF00583">
    <property type="entry name" value="Acetyltransf_1"/>
    <property type="match status" value="1"/>
</dbReference>
<name>A0A497YP71_9RHOB</name>
<comment type="caution">
    <text evidence="4">The sequence shown here is derived from an EMBL/GenBank/DDBJ whole genome shotgun (WGS) entry which is preliminary data.</text>
</comment>
<evidence type="ECO:0000259" key="3">
    <source>
        <dbReference type="PROSITE" id="PS51186"/>
    </source>
</evidence>
<dbReference type="PROSITE" id="PS51186">
    <property type="entry name" value="GNAT"/>
    <property type="match status" value="1"/>
</dbReference>
<dbReference type="SUPFAM" id="SSF55729">
    <property type="entry name" value="Acyl-CoA N-acyltransferases (Nat)"/>
    <property type="match status" value="1"/>
</dbReference>
<dbReference type="PANTHER" id="PTHR43877">
    <property type="entry name" value="AMINOALKYLPHOSPHONATE N-ACETYLTRANSFERASE-RELATED-RELATED"/>
    <property type="match status" value="1"/>
</dbReference>
<accession>A0A497YP71</accession>
<dbReference type="CDD" id="cd04301">
    <property type="entry name" value="NAT_SF"/>
    <property type="match status" value="1"/>
</dbReference>
<gene>
    <name evidence="4" type="ORF">CLV75_4447</name>
</gene>
<reference evidence="4 5" key="1">
    <citation type="submission" date="2018-10" db="EMBL/GenBank/DDBJ databases">
        <title>Genomic Encyclopedia of Archaeal and Bacterial Type Strains, Phase II (KMG-II): from individual species to whole genera.</title>
        <authorList>
            <person name="Goeker M."/>
        </authorList>
    </citation>
    <scope>NUCLEOTIDE SEQUENCE [LARGE SCALE GENOMIC DNA]</scope>
    <source>
        <strain evidence="4 5">DSM 29317</strain>
    </source>
</reference>
<dbReference type="PANTHER" id="PTHR43877:SF2">
    <property type="entry name" value="AMINOALKYLPHOSPHONATE N-ACETYLTRANSFERASE-RELATED"/>
    <property type="match status" value="1"/>
</dbReference>
<proteinExistence type="predicted"/>
<dbReference type="InterPro" id="IPR016181">
    <property type="entry name" value="Acyl_CoA_acyltransferase"/>
</dbReference>
<evidence type="ECO:0000256" key="1">
    <source>
        <dbReference type="ARBA" id="ARBA00022679"/>
    </source>
</evidence>
<dbReference type="InterPro" id="IPR050832">
    <property type="entry name" value="Bact_Acetyltransf"/>
</dbReference>
<protein>
    <submittedName>
        <fullName evidence="4">Putative N-acetyltransferase YhbS</fullName>
    </submittedName>
</protein>
<evidence type="ECO:0000313" key="5">
    <source>
        <dbReference type="Proteomes" id="UP000271700"/>
    </source>
</evidence>
<dbReference type="InterPro" id="IPR000182">
    <property type="entry name" value="GNAT_dom"/>
</dbReference>
<evidence type="ECO:0000313" key="4">
    <source>
        <dbReference type="EMBL" id="RLJ97649.1"/>
    </source>
</evidence>
<keyword evidence="1 4" id="KW-0808">Transferase</keyword>
<sequence length="177" mass="20563">MRGSRKMAISIKLLSDDLGYEEARDLCREWLKWHWENYPSDWPVEGNPMEPERFKKVLEDMPNLHARPRGGIFVASIADQPVGCVMYSEQSALVAEFNRMFVSEAGRGHGVGRRLLDAMFNQMIEDGYQMVMFTSAKFLTHAKAMYENVGFTNRPHPEGFPDEWIPYTYCMERSLRD</sequence>
<dbReference type="RefSeq" id="WP_260023861.1">
    <property type="nucleotide sequence ID" value="NZ_CP081103.1"/>
</dbReference>
<dbReference type="EMBL" id="RCCT01000011">
    <property type="protein sequence ID" value="RLJ97649.1"/>
    <property type="molecule type" value="Genomic_DNA"/>
</dbReference>
<dbReference type="Gene3D" id="3.40.630.30">
    <property type="match status" value="1"/>
</dbReference>
<feature type="domain" description="N-acetyltransferase" evidence="3">
    <location>
        <begin position="21"/>
        <end position="176"/>
    </location>
</feature>
<dbReference type="GO" id="GO:0016747">
    <property type="term" value="F:acyltransferase activity, transferring groups other than amino-acyl groups"/>
    <property type="evidence" value="ECO:0007669"/>
    <property type="project" value="InterPro"/>
</dbReference>